<keyword evidence="4" id="KW-0812">Transmembrane</keyword>
<comment type="caution">
    <text evidence="6">The sequence shown here is derived from an EMBL/GenBank/DDBJ whole genome shotgun (WGS) entry which is preliminary data.</text>
</comment>
<reference evidence="7" key="1">
    <citation type="journal article" date="2019" name="Int. J. Syst. Evol. Microbiol.">
        <title>The Global Catalogue of Microorganisms (GCM) 10K type strain sequencing project: providing services to taxonomists for standard genome sequencing and annotation.</title>
        <authorList>
            <consortium name="The Broad Institute Genomics Platform"/>
            <consortium name="The Broad Institute Genome Sequencing Center for Infectious Disease"/>
            <person name="Wu L."/>
            <person name="Ma J."/>
        </authorList>
    </citation>
    <scope>NUCLEOTIDE SEQUENCE [LARGE SCALE GENOMIC DNA]</scope>
    <source>
        <strain evidence="7">JCM 14901</strain>
    </source>
</reference>
<dbReference type="Gene3D" id="2.30.42.10">
    <property type="match status" value="1"/>
</dbReference>
<proteinExistence type="predicted"/>
<keyword evidence="2" id="KW-0378">Hydrolase</keyword>
<dbReference type="SUPFAM" id="SSF50156">
    <property type="entry name" value="PDZ domain-like"/>
    <property type="match status" value="1"/>
</dbReference>
<keyword evidence="4" id="KW-0472">Membrane</keyword>
<dbReference type="InterPro" id="IPR009003">
    <property type="entry name" value="Peptidase_S1_PA"/>
</dbReference>
<dbReference type="PANTHER" id="PTHR43343">
    <property type="entry name" value="PEPTIDASE S12"/>
    <property type="match status" value="1"/>
</dbReference>
<protein>
    <recommendedName>
        <fullName evidence="5">PDZ domain-containing protein</fullName>
    </recommendedName>
</protein>
<dbReference type="Proteomes" id="UP001499933">
    <property type="component" value="Unassembled WGS sequence"/>
</dbReference>
<dbReference type="InterPro" id="IPR051201">
    <property type="entry name" value="Chloro_Bact_Ser_Proteases"/>
</dbReference>
<keyword evidence="4" id="KW-1133">Transmembrane helix</keyword>
<dbReference type="PRINTS" id="PR00834">
    <property type="entry name" value="PROTEASES2C"/>
</dbReference>
<feature type="transmembrane region" description="Helical" evidence="4">
    <location>
        <begin position="34"/>
        <end position="57"/>
    </location>
</feature>
<dbReference type="SUPFAM" id="SSF50494">
    <property type="entry name" value="Trypsin-like serine proteases"/>
    <property type="match status" value="1"/>
</dbReference>
<evidence type="ECO:0000313" key="7">
    <source>
        <dbReference type="Proteomes" id="UP001499933"/>
    </source>
</evidence>
<accession>A0ABN2RD74</accession>
<dbReference type="EMBL" id="BAAAOG010000008">
    <property type="protein sequence ID" value="GAA1967121.1"/>
    <property type="molecule type" value="Genomic_DNA"/>
</dbReference>
<evidence type="ECO:0000256" key="4">
    <source>
        <dbReference type="SAM" id="Phobius"/>
    </source>
</evidence>
<dbReference type="PANTHER" id="PTHR43343:SF3">
    <property type="entry name" value="PROTEASE DO-LIKE 8, CHLOROPLASTIC"/>
    <property type="match status" value="1"/>
</dbReference>
<evidence type="ECO:0000256" key="3">
    <source>
        <dbReference type="SAM" id="MobiDB-lite"/>
    </source>
</evidence>
<feature type="domain" description="PDZ" evidence="5">
    <location>
        <begin position="338"/>
        <end position="412"/>
    </location>
</feature>
<dbReference type="SMART" id="SM00228">
    <property type="entry name" value="PDZ"/>
    <property type="match status" value="1"/>
</dbReference>
<keyword evidence="7" id="KW-1185">Reference proteome</keyword>
<keyword evidence="1" id="KW-0645">Protease</keyword>
<feature type="compositionally biased region" description="Polar residues" evidence="3">
    <location>
        <begin position="1"/>
        <end position="18"/>
    </location>
</feature>
<organism evidence="6 7">
    <name type="scientific">Microbacterium deminutum</name>
    <dbReference type="NCBI Taxonomy" id="344164"/>
    <lineage>
        <taxon>Bacteria</taxon>
        <taxon>Bacillati</taxon>
        <taxon>Actinomycetota</taxon>
        <taxon>Actinomycetes</taxon>
        <taxon>Micrococcales</taxon>
        <taxon>Microbacteriaceae</taxon>
        <taxon>Microbacterium</taxon>
    </lineage>
</organism>
<evidence type="ECO:0000256" key="2">
    <source>
        <dbReference type="ARBA" id="ARBA00022801"/>
    </source>
</evidence>
<dbReference type="InterPro" id="IPR001940">
    <property type="entry name" value="Peptidase_S1C"/>
</dbReference>
<dbReference type="Gene3D" id="2.40.10.120">
    <property type="match status" value="1"/>
</dbReference>
<evidence type="ECO:0000259" key="5">
    <source>
        <dbReference type="PROSITE" id="PS50106"/>
    </source>
</evidence>
<evidence type="ECO:0000313" key="6">
    <source>
        <dbReference type="EMBL" id="GAA1967121.1"/>
    </source>
</evidence>
<name>A0ABN2RD74_9MICO</name>
<feature type="region of interest" description="Disordered" evidence="3">
    <location>
        <begin position="1"/>
        <end position="24"/>
    </location>
</feature>
<dbReference type="Pfam" id="PF13365">
    <property type="entry name" value="Trypsin_2"/>
    <property type="match status" value="1"/>
</dbReference>
<dbReference type="InterPro" id="IPR036034">
    <property type="entry name" value="PDZ_sf"/>
</dbReference>
<dbReference type="Pfam" id="PF13180">
    <property type="entry name" value="PDZ_2"/>
    <property type="match status" value="1"/>
</dbReference>
<gene>
    <name evidence="6" type="ORF">GCM10009776_32710</name>
</gene>
<dbReference type="InterPro" id="IPR001478">
    <property type="entry name" value="PDZ"/>
</dbReference>
<evidence type="ECO:0000256" key="1">
    <source>
        <dbReference type="ARBA" id="ARBA00022670"/>
    </source>
</evidence>
<dbReference type="PROSITE" id="PS50106">
    <property type="entry name" value="PDZ"/>
    <property type="match status" value="1"/>
</dbReference>
<sequence>MNESVESTESMQPRTTPQREVVGRHPWYRRPGRIVGVAACLAAVGVLGIGASVAAAASTSSPTSAASASSATVLAQSSARDPYRGSAYADWYGDSGAYGYGTPNAGGWSTTQSPATTASASESKGIVLIDTVLGYDNAAAAGTGMVVRSDGLILTNNHVVEGSTQISVTIASTGQTYTAKVVGTDATDDVALLQLQGATGLDTVAIDQDHTESAGDAVTAVGNAEGGGVLMASTGTITALDSSVTTASEGPVASETLNGVIQIAAPIVSGDSGGALLDADGEVIGMTTAASSGSADITAFAIPIGTALTLAQQMANGDGSGSVTIGYPAFLGVGIGQSAAIGGPDSGYNGYGSQNVTGSGVSVGSVFAGTPAESAGLAAGDTITAVDGTTVTDGSSLSAIMASHKPGDAVTVTWVDTAGATHSASVTLTAGPVA</sequence>
<dbReference type="RefSeq" id="WP_344096659.1">
    <property type="nucleotide sequence ID" value="NZ_BAAAOG010000008.1"/>
</dbReference>